<proteinExistence type="predicted"/>
<accession>A0AC34GRQ6</accession>
<dbReference type="WBParaSite" id="ES5_v2.g7407.t1">
    <property type="protein sequence ID" value="ES5_v2.g7407.t1"/>
    <property type="gene ID" value="ES5_v2.g7407"/>
</dbReference>
<name>A0AC34GRQ6_9BILA</name>
<dbReference type="Proteomes" id="UP000887579">
    <property type="component" value="Unplaced"/>
</dbReference>
<evidence type="ECO:0000313" key="1">
    <source>
        <dbReference type="Proteomes" id="UP000887579"/>
    </source>
</evidence>
<reference evidence="2" key="1">
    <citation type="submission" date="2022-11" db="UniProtKB">
        <authorList>
            <consortium name="WormBaseParasite"/>
        </authorList>
    </citation>
    <scope>IDENTIFICATION</scope>
</reference>
<sequence>MNCDSEEKDEFKKLKSINSSTLSLHIAAYENSIKPFSADSDYGKEESSKAKGGKAGLIRKQNAAKHFSSLFIQNPFEFPRQQENEGFKTPEIAQFKASQKLLNSNKVI</sequence>
<evidence type="ECO:0000313" key="2">
    <source>
        <dbReference type="WBParaSite" id="ES5_v2.g7407.t1"/>
    </source>
</evidence>
<protein>
    <submittedName>
        <fullName evidence="2">Uncharacterized protein</fullName>
    </submittedName>
</protein>
<organism evidence="1 2">
    <name type="scientific">Panagrolaimus sp. ES5</name>
    <dbReference type="NCBI Taxonomy" id="591445"/>
    <lineage>
        <taxon>Eukaryota</taxon>
        <taxon>Metazoa</taxon>
        <taxon>Ecdysozoa</taxon>
        <taxon>Nematoda</taxon>
        <taxon>Chromadorea</taxon>
        <taxon>Rhabditida</taxon>
        <taxon>Tylenchina</taxon>
        <taxon>Panagrolaimomorpha</taxon>
        <taxon>Panagrolaimoidea</taxon>
        <taxon>Panagrolaimidae</taxon>
        <taxon>Panagrolaimus</taxon>
    </lineage>
</organism>